<dbReference type="EMBL" id="JBHLTM010000075">
    <property type="protein sequence ID" value="MFC0686795.1"/>
    <property type="molecule type" value="Genomic_DNA"/>
</dbReference>
<reference evidence="1 2" key="1">
    <citation type="submission" date="2024-09" db="EMBL/GenBank/DDBJ databases">
        <authorList>
            <person name="Sun Q."/>
            <person name="Mori K."/>
        </authorList>
    </citation>
    <scope>NUCLEOTIDE SEQUENCE [LARGE SCALE GENOMIC DNA]</scope>
    <source>
        <strain evidence="1 2">CICC 11035S</strain>
    </source>
</reference>
<dbReference type="PROSITE" id="PS51257">
    <property type="entry name" value="PROKAR_LIPOPROTEIN"/>
    <property type="match status" value="1"/>
</dbReference>
<accession>A0ABV6SC15</accession>
<name>A0ABV6SC15_9SPHN</name>
<dbReference type="RefSeq" id="WP_267218594.1">
    <property type="nucleotide sequence ID" value="NZ_JAPCWC010000001.1"/>
</dbReference>
<protein>
    <submittedName>
        <fullName evidence="1">Glycoside hydrolase family 43 protein</fullName>
    </submittedName>
</protein>
<dbReference type="InterPro" id="IPR050727">
    <property type="entry name" value="GH43_arabinanases"/>
</dbReference>
<gene>
    <name evidence="1" type="ORF">ACFFF8_19605</name>
</gene>
<evidence type="ECO:0000313" key="1">
    <source>
        <dbReference type="EMBL" id="MFC0686795.1"/>
    </source>
</evidence>
<keyword evidence="2" id="KW-1185">Reference proteome</keyword>
<proteinExistence type="predicted"/>
<dbReference type="PANTHER" id="PTHR43301:SF3">
    <property type="entry name" value="ARABINAN ENDO-1,5-ALPHA-L-ARABINOSIDASE A-RELATED"/>
    <property type="match status" value="1"/>
</dbReference>
<dbReference type="SUPFAM" id="SSF75005">
    <property type="entry name" value="Arabinanase/levansucrase/invertase"/>
    <property type="match status" value="1"/>
</dbReference>
<dbReference type="Gene3D" id="2.115.10.20">
    <property type="entry name" value="Glycosyl hydrolase domain, family 43"/>
    <property type="match status" value="1"/>
</dbReference>
<sequence>MTFCIDRRALCLGATALAGCASARLGARPADGPLLFAYFSTGKGEADGLKLALSDDGFAFRTLGGGRPFLVPHVGEKNLLRDPFLWRGEGADAPWHCIWTTAWQGVTIGHATTRDFINWTPQRALPVMASVPGTRNCWAPEAIFDPASRRTVIFWSSTVDGRFTETASTSEDGYNHRLWYTTTADFKTFAPPQVLYDPGFSVIDGTFAHAPDGGLWLVVKDETVMPPRKWLRVASARSPLGPFAPPGAPFTPSWVEGPMTARIGDELICYYDVYRDGRWGAVSTRDMIHWQDVGERLVMPQGARHGSLVRIAPDLAASLEKA</sequence>
<dbReference type="InterPro" id="IPR023296">
    <property type="entry name" value="Glyco_hydro_beta-prop_sf"/>
</dbReference>
<dbReference type="PANTHER" id="PTHR43301">
    <property type="entry name" value="ARABINAN ENDO-1,5-ALPHA-L-ARABINOSIDASE"/>
    <property type="match status" value="1"/>
</dbReference>
<keyword evidence="1" id="KW-0378">Hydrolase</keyword>
<organism evidence="1 2">
    <name type="scientific">Novosphingobium clariflavum</name>
    <dbReference type="NCBI Taxonomy" id="2029884"/>
    <lineage>
        <taxon>Bacteria</taxon>
        <taxon>Pseudomonadati</taxon>
        <taxon>Pseudomonadota</taxon>
        <taxon>Alphaproteobacteria</taxon>
        <taxon>Sphingomonadales</taxon>
        <taxon>Sphingomonadaceae</taxon>
        <taxon>Novosphingobium</taxon>
    </lineage>
</organism>
<comment type="caution">
    <text evidence="1">The sequence shown here is derived from an EMBL/GenBank/DDBJ whole genome shotgun (WGS) entry which is preliminary data.</text>
</comment>
<dbReference type="CDD" id="cd08983">
    <property type="entry name" value="GH43_Bt3655-like"/>
    <property type="match status" value="1"/>
</dbReference>
<evidence type="ECO:0000313" key="2">
    <source>
        <dbReference type="Proteomes" id="UP001589858"/>
    </source>
</evidence>
<dbReference type="GO" id="GO:0016787">
    <property type="term" value="F:hydrolase activity"/>
    <property type="evidence" value="ECO:0007669"/>
    <property type="project" value="UniProtKB-KW"/>
</dbReference>
<dbReference type="Proteomes" id="UP001589858">
    <property type="component" value="Unassembled WGS sequence"/>
</dbReference>